<sequence>MKRRDFIVKASQSGIVLSTLGLYACKNSKEKRIILKEENQASLKKNDLFFKISLAQWSLHRALFDKKMDALDFAAKSRSFGCEGLEYVNAFFKDKATDKAYLKEMNTRANAEGQQNVLIMVDGEGALAHADTKTRLQAIKNHHKWVDAAHFLGCHAIRVNLAGGVDKTDAAKAAVDSLEQLSEYAKGANINILVENHGGFSSNGEWMFKVFSKVKQDNCGTLPDFGNFCITKDEARNCLEAYNRYKGMEELLPFAKAVSAKSYAFDDKGNETTIDYHRMMKMVKDANYKGFVGIEFEGTKVSEDRGIALTRDLLIKVGKQLS</sequence>
<dbReference type="AlphaFoldDB" id="A0A362X0T9"/>
<dbReference type="Gene3D" id="3.20.20.150">
    <property type="entry name" value="Divalent-metal-dependent TIM barrel enzymes"/>
    <property type="match status" value="1"/>
</dbReference>
<dbReference type="Pfam" id="PF01261">
    <property type="entry name" value="AP_endonuc_2"/>
    <property type="match status" value="1"/>
</dbReference>
<keyword evidence="2" id="KW-0413">Isomerase</keyword>
<proteinExistence type="predicted"/>
<comment type="caution">
    <text evidence="2">The sequence shown here is derived from an EMBL/GenBank/DDBJ whole genome shotgun (WGS) entry which is preliminary data.</text>
</comment>
<dbReference type="Proteomes" id="UP000251545">
    <property type="component" value="Unassembled WGS sequence"/>
</dbReference>
<organism evidence="2 3">
    <name type="scientific">Jejuia pallidilutea</name>
    <dbReference type="NCBI Taxonomy" id="504487"/>
    <lineage>
        <taxon>Bacteria</taxon>
        <taxon>Pseudomonadati</taxon>
        <taxon>Bacteroidota</taxon>
        <taxon>Flavobacteriia</taxon>
        <taxon>Flavobacteriales</taxon>
        <taxon>Flavobacteriaceae</taxon>
        <taxon>Jejuia</taxon>
    </lineage>
</organism>
<evidence type="ECO:0000259" key="1">
    <source>
        <dbReference type="Pfam" id="PF01261"/>
    </source>
</evidence>
<dbReference type="PANTHER" id="PTHR12110">
    <property type="entry name" value="HYDROXYPYRUVATE ISOMERASE"/>
    <property type="match status" value="1"/>
</dbReference>
<dbReference type="SUPFAM" id="SSF51658">
    <property type="entry name" value="Xylose isomerase-like"/>
    <property type="match status" value="1"/>
</dbReference>
<reference evidence="2 3" key="1">
    <citation type="submission" date="2018-02" db="EMBL/GenBank/DDBJ databases">
        <title>Genomic Encyclopedia of Archaeal and Bacterial Type Strains, Phase II (KMG-II): from individual species to whole genera.</title>
        <authorList>
            <person name="Goeker M."/>
        </authorList>
    </citation>
    <scope>NUCLEOTIDE SEQUENCE [LARGE SCALE GENOMIC DNA]</scope>
    <source>
        <strain evidence="2 3">DSM 21165</strain>
    </source>
</reference>
<dbReference type="PANTHER" id="PTHR12110:SF53">
    <property type="entry name" value="BLR5974 PROTEIN"/>
    <property type="match status" value="1"/>
</dbReference>
<protein>
    <submittedName>
        <fullName evidence="2">Sugar phosphate isomerase/epimerase</fullName>
    </submittedName>
</protein>
<dbReference type="InterPro" id="IPR013022">
    <property type="entry name" value="Xyl_isomerase-like_TIM-brl"/>
</dbReference>
<dbReference type="InterPro" id="IPR050312">
    <property type="entry name" value="IolE/XylAMocC-like"/>
</dbReference>
<dbReference type="EMBL" id="PVEO01000005">
    <property type="protein sequence ID" value="PQV48339.1"/>
    <property type="molecule type" value="Genomic_DNA"/>
</dbReference>
<dbReference type="RefSeq" id="WP_105473793.1">
    <property type="nucleotide sequence ID" value="NZ_PVEO01000005.1"/>
</dbReference>
<gene>
    <name evidence="2" type="ORF">CLV33_105194</name>
</gene>
<evidence type="ECO:0000313" key="3">
    <source>
        <dbReference type="Proteomes" id="UP000251545"/>
    </source>
</evidence>
<dbReference type="PROSITE" id="PS51257">
    <property type="entry name" value="PROKAR_LIPOPROTEIN"/>
    <property type="match status" value="1"/>
</dbReference>
<dbReference type="GO" id="GO:0016853">
    <property type="term" value="F:isomerase activity"/>
    <property type="evidence" value="ECO:0007669"/>
    <property type="project" value="UniProtKB-KW"/>
</dbReference>
<dbReference type="InterPro" id="IPR036237">
    <property type="entry name" value="Xyl_isomerase-like_sf"/>
</dbReference>
<accession>A0A362X0T9</accession>
<evidence type="ECO:0000313" key="2">
    <source>
        <dbReference type="EMBL" id="PQV48339.1"/>
    </source>
</evidence>
<name>A0A362X0T9_9FLAO</name>
<feature type="domain" description="Xylose isomerase-like TIM barrel" evidence="1">
    <location>
        <begin position="76"/>
        <end position="303"/>
    </location>
</feature>